<dbReference type="AlphaFoldDB" id="A0AAI9YHR6"/>
<name>A0AAI9YHR6_9PEZI</name>
<sequence length="280" mass="30541">ACEHCGDRDPAQLLVAFFCIRRSPLATQLPLLCHASESRPRSQTTPAHTCQKTHQLIPYAVCYSTYPPRHLQPDISLGPPFCPGGRGLSSQPGPLLVLSWLLLRIVSEFPRPSLCRPQFSTSSGHPANTLLNRGIHPRRLLIRSANSPRSPVFLNSFRRHVDSAQPRSSSIGNDLHALPTPALSVNTRQSSRTQSASCQGPVYGLMSAHVGLLCTFFETTDRGSLGLFSGQSLSSTHPPHTTNHFVVKPMRRGGHRQPPGTDIAAAWRISLSCTAIDLIL</sequence>
<gene>
    <name evidence="1" type="ORF">CCOS01_15326</name>
</gene>
<organism evidence="1 2">
    <name type="scientific">Colletotrichum costaricense</name>
    <dbReference type="NCBI Taxonomy" id="1209916"/>
    <lineage>
        <taxon>Eukaryota</taxon>
        <taxon>Fungi</taxon>
        <taxon>Dikarya</taxon>
        <taxon>Ascomycota</taxon>
        <taxon>Pezizomycotina</taxon>
        <taxon>Sordariomycetes</taxon>
        <taxon>Hypocreomycetidae</taxon>
        <taxon>Glomerellales</taxon>
        <taxon>Glomerellaceae</taxon>
        <taxon>Colletotrichum</taxon>
        <taxon>Colletotrichum acutatum species complex</taxon>
    </lineage>
</organism>
<protein>
    <submittedName>
        <fullName evidence="1">Uncharacterized protein</fullName>
    </submittedName>
</protein>
<keyword evidence="2" id="KW-1185">Reference proteome</keyword>
<dbReference type="Proteomes" id="UP001240678">
    <property type="component" value="Unassembled WGS sequence"/>
</dbReference>
<comment type="caution">
    <text evidence="1">The sequence shown here is derived from an EMBL/GenBank/DDBJ whole genome shotgun (WGS) entry which is preliminary data.</text>
</comment>
<dbReference type="GeneID" id="85347012"/>
<dbReference type="EMBL" id="MOOE01000023">
    <property type="protein sequence ID" value="KAK1510495.1"/>
    <property type="molecule type" value="Genomic_DNA"/>
</dbReference>
<evidence type="ECO:0000313" key="1">
    <source>
        <dbReference type="EMBL" id="KAK1510495.1"/>
    </source>
</evidence>
<accession>A0AAI9YHR6</accession>
<proteinExistence type="predicted"/>
<dbReference type="RefSeq" id="XP_060306068.1">
    <property type="nucleotide sequence ID" value="XM_060463465.1"/>
</dbReference>
<feature type="non-terminal residue" evidence="1">
    <location>
        <position position="1"/>
    </location>
</feature>
<reference evidence="1 2" key="1">
    <citation type="submission" date="2016-10" db="EMBL/GenBank/DDBJ databases">
        <title>The genome sequence of Colletotrichum fioriniae PJ7.</title>
        <authorList>
            <person name="Baroncelli R."/>
        </authorList>
    </citation>
    <scope>NUCLEOTIDE SEQUENCE [LARGE SCALE GENOMIC DNA]</scope>
    <source>
        <strain evidence="1 2">IMI 309622</strain>
    </source>
</reference>
<evidence type="ECO:0000313" key="2">
    <source>
        <dbReference type="Proteomes" id="UP001240678"/>
    </source>
</evidence>